<proteinExistence type="predicted"/>
<organism evidence="2 3">
    <name type="scientific">Sorangium cellulosum</name>
    <name type="common">Polyangium cellulosum</name>
    <dbReference type="NCBI Taxonomy" id="56"/>
    <lineage>
        <taxon>Bacteria</taxon>
        <taxon>Pseudomonadati</taxon>
        <taxon>Myxococcota</taxon>
        <taxon>Polyangia</taxon>
        <taxon>Polyangiales</taxon>
        <taxon>Polyangiaceae</taxon>
        <taxon>Sorangium</taxon>
    </lineage>
</organism>
<dbReference type="GO" id="GO:0006935">
    <property type="term" value="P:chemotaxis"/>
    <property type="evidence" value="ECO:0007669"/>
    <property type="project" value="InterPro"/>
</dbReference>
<evidence type="ECO:0000313" key="3">
    <source>
        <dbReference type="Proteomes" id="UP000295497"/>
    </source>
</evidence>
<dbReference type="AlphaFoldDB" id="A0A4P2QPV8"/>
<dbReference type="PROSITE" id="PS50851">
    <property type="entry name" value="CHEW"/>
    <property type="match status" value="1"/>
</dbReference>
<dbReference type="InterPro" id="IPR036061">
    <property type="entry name" value="CheW-like_dom_sf"/>
</dbReference>
<dbReference type="Pfam" id="PF01584">
    <property type="entry name" value="CheW"/>
    <property type="match status" value="1"/>
</dbReference>
<feature type="domain" description="CheW-like" evidence="1">
    <location>
        <begin position="32"/>
        <end position="177"/>
    </location>
</feature>
<sequence length="190" mass="19827">MKRAQLAERLAALQAAFDASFAEPARTRADEPARALAVRAGDRRLLVRVEELAAVEPCRRIVPLAGGPPGLLGLVGLRGRLAAAYDLAALVSGRSRAGVDAAAAGPAPRWLLVCAEHPDIAFAIDEIEGHASIPREGARSAAGEREGAGELVTEAVEVDGGPRGLLRVAAVAATVLRRAQRGAERPKEDR</sequence>
<dbReference type="InterPro" id="IPR002545">
    <property type="entry name" value="CheW-lke_dom"/>
</dbReference>
<evidence type="ECO:0000313" key="2">
    <source>
        <dbReference type="EMBL" id="AUX32224.1"/>
    </source>
</evidence>
<accession>A0A4P2QPV8</accession>
<dbReference type="RefSeq" id="WP_129575864.1">
    <property type="nucleotide sequence ID" value="NZ_CP012672.1"/>
</dbReference>
<evidence type="ECO:0000259" key="1">
    <source>
        <dbReference type="PROSITE" id="PS50851"/>
    </source>
</evidence>
<dbReference type="EMBL" id="CP012672">
    <property type="protein sequence ID" value="AUX32224.1"/>
    <property type="molecule type" value="Genomic_DNA"/>
</dbReference>
<dbReference type="GO" id="GO:0007165">
    <property type="term" value="P:signal transduction"/>
    <property type="evidence" value="ECO:0007669"/>
    <property type="project" value="InterPro"/>
</dbReference>
<reference evidence="2 3" key="1">
    <citation type="submission" date="2015-09" db="EMBL/GenBank/DDBJ databases">
        <title>Sorangium comparison.</title>
        <authorList>
            <person name="Zaburannyi N."/>
            <person name="Bunk B."/>
            <person name="Overmann J."/>
            <person name="Mueller R."/>
        </authorList>
    </citation>
    <scope>NUCLEOTIDE SEQUENCE [LARGE SCALE GENOMIC DNA]</scope>
    <source>
        <strain evidence="2 3">So ce836</strain>
    </source>
</reference>
<dbReference type="Gene3D" id="2.40.50.180">
    <property type="entry name" value="CheA-289, Domain 4"/>
    <property type="match status" value="1"/>
</dbReference>
<dbReference type="SUPFAM" id="SSF50341">
    <property type="entry name" value="CheW-like"/>
    <property type="match status" value="1"/>
</dbReference>
<name>A0A4P2QPV8_SORCE</name>
<dbReference type="Proteomes" id="UP000295497">
    <property type="component" value="Chromosome"/>
</dbReference>
<protein>
    <recommendedName>
        <fullName evidence="1">CheW-like domain-containing protein</fullName>
    </recommendedName>
</protein>
<gene>
    <name evidence="2" type="ORF">SOCE836_043610</name>
</gene>